<proteinExistence type="predicted"/>
<evidence type="ECO:0008006" key="3">
    <source>
        <dbReference type="Google" id="ProtNLM"/>
    </source>
</evidence>
<reference evidence="1 2" key="1">
    <citation type="submission" date="2021-06" db="EMBL/GenBank/DDBJ databases">
        <title>Caerostris darwini draft genome.</title>
        <authorList>
            <person name="Kono N."/>
            <person name="Arakawa K."/>
        </authorList>
    </citation>
    <scope>NUCLEOTIDE SEQUENCE [LARGE SCALE GENOMIC DNA]</scope>
</reference>
<gene>
    <name evidence="1" type="ORF">CDAR_296781</name>
</gene>
<dbReference type="EMBL" id="BPLQ01001292">
    <property type="protein sequence ID" value="GIX80413.1"/>
    <property type="molecule type" value="Genomic_DNA"/>
</dbReference>
<dbReference type="AlphaFoldDB" id="A0AAV4N6R9"/>
<keyword evidence="2" id="KW-1185">Reference proteome</keyword>
<organism evidence="1 2">
    <name type="scientific">Caerostris darwini</name>
    <dbReference type="NCBI Taxonomy" id="1538125"/>
    <lineage>
        <taxon>Eukaryota</taxon>
        <taxon>Metazoa</taxon>
        <taxon>Ecdysozoa</taxon>
        <taxon>Arthropoda</taxon>
        <taxon>Chelicerata</taxon>
        <taxon>Arachnida</taxon>
        <taxon>Araneae</taxon>
        <taxon>Araneomorphae</taxon>
        <taxon>Entelegynae</taxon>
        <taxon>Araneoidea</taxon>
        <taxon>Araneidae</taxon>
        <taxon>Caerostris</taxon>
    </lineage>
</organism>
<evidence type="ECO:0000313" key="1">
    <source>
        <dbReference type="EMBL" id="GIX80413.1"/>
    </source>
</evidence>
<sequence>MARFVKNVREWFDQDKSRIQLPFIIKENRCLLFSKIKEKYKGVRPEEIPLRLWFHLQWDYLDNPHKPKTWKVFREKLSIELLCQPS</sequence>
<dbReference type="Proteomes" id="UP001054837">
    <property type="component" value="Unassembled WGS sequence"/>
</dbReference>
<comment type="caution">
    <text evidence="1">The sequence shown here is derived from an EMBL/GenBank/DDBJ whole genome shotgun (WGS) entry which is preliminary data.</text>
</comment>
<evidence type="ECO:0000313" key="2">
    <source>
        <dbReference type="Proteomes" id="UP001054837"/>
    </source>
</evidence>
<accession>A0AAV4N6R9</accession>
<name>A0AAV4N6R9_9ARAC</name>
<protein>
    <recommendedName>
        <fullName evidence="3">Ycf15</fullName>
    </recommendedName>
</protein>